<proteinExistence type="predicted"/>
<accession>A0A538SBX4</accession>
<dbReference type="InterPro" id="IPR048011">
    <property type="entry name" value="NTP-PPase_MazG-like_C"/>
</dbReference>
<evidence type="ECO:0000313" key="3">
    <source>
        <dbReference type="Proteomes" id="UP000317716"/>
    </source>
</evidence>
<dbReference type="InterPro" id="IPR004518">
    <property type="entry name" value="MazG-like_dom"/>
</dbReference>
<dbReference type="InterPro" id="IPR011551">
    <property type="entry name" value="NTP_PyrPHydrolase_MazG"/>
</dbReference>
<dbReference type="SUPFAM" id="SSF101386">
    <property type="entry name" value="all-alpha NTP pyrophosphatases"/>
    <property type="match status" value="2"/>
</dbReference>
<dbReference type="GO" id="GO:0046081">
    <property type="term" value="P:dUTP catabolic process"/>
    <property type="evidence" value="ECO:0007669"/>
    <property type="project" value="TreeGrafter"/>
</dbReference>
<dbReference type="NCBIfam" id="NF007113">
    <property type="entry name" value="PRK09562.1"/>
    <property type="match status" value="1"/>
</dbReference>
<dbReference type="Gene3D" id="1.10.287.1080">
    <property type="entry name" value="MazG-like"/>
    <property type="match status" value="2"/>
</dbReference>
<dbReference type="GO" id="GO:0046047">
    <property type="term" value="P:TTP catabolic process"/>
    <property type="evidence" value="ECO:0007669"/>
    <property type="project" value="TreeGrafter"/>
</dbReference>
<comment type="caution">
    <text evidence="2">The sequence shown here is derived from an EMBL/GenBank/DDBJ whole genome shotgun (WGS) entry which is preliminary data.</text>
</comment>
<dbReference type="PANTHER" id="PTHR30522">
    <property type="entry name" value="NUCLEOSIDE TRIPHOSPHATE PYROPHOSPHOHYDROLASE"/>
    <property type="match status" value="1"/>
</dbReference>
<dbReference type="GO" id="GO:0047429">
    <property type="term" value="F:nucleoside triphosphate diphosphatase activity"/>
    <property type="evidence" value="ECO:0007669"/>
    <property type="project" value="UniProtKB-EC"/>
</dbReference>
<dbReference type="GO" id="GO:0046052">
    <property type="term" value="P:UTP catabolic process"/>
    <property type="evidence" value="ECO:0007669"/>
    <property type="project" value="TreeGrafter"/>
</dbReference>
<organism evidence="2 3">
    <name type="scientific">Eiseniibacteriota bacterium</name>
    <dbReference type="NCBI Taxonomy" id="2212470"/>
    <lineage>
        <taxon>Bacteria</taxon>
        <taxon>Candidatus Eiseniibacteriota</taxon>
    </lineage>
</organism>
<dbReference type="GO" id="GO:0046061">
    <property type="term" value="P:dATP catabolic process"/>
    <property type="evidence" value="ECO:0007669"/>
    <property type="project" value="TreeGrafter"/>
</dbReference>
<keyword evidence="2" id="KW-0378">Hydrolase</keyword>
<gene>
    <name evidence="2" type="primary">mazG</name>
    <name evidence="2" type="ORF">E6K72_12685</name>
</gene>
<feature type="domain" description="NTP pyrophosphohydrolase MazG-like" evidence="1">
    <location>
        <begin position="170"/>
        <end position="231"/>
    </location>
</feature>
<dbReference type="CDD" id="cd11529">
    <property type="entry name" value="NTP-PPase_MazG_Cterm"/>
    <property type="match status" value="1"/>
</dbReference>
<feature type="domain" description="NTP pyrophosphohydrolase MazG-like" evidence="1">
    <location>
        <begin position="31"/>
        <end position="103"/>
    </location>
</feature>
<dbReference type="PANTHER" id="PTHR30522:SF0">
    <property type="entry name" value="NUCLEOSIDE TRIPHOSPHATE PYROPHOSPHOHYDROLASE"/>
    <property type="match status" value="1"/>
</dbReference>
<dbReference type="EC" id="3.6.1.9" evidence="2"/>
<dbReference type="AlphaFoldDB" id="A0A538SBX4"/>
<evidence type="ECO:0000259" key="1">
    <source>
        <dbReference type="Pfam" id="PF03819"/>
    </source>
</evidence>
<evidence type="ECO:0000313" key="2">
    <source>
        <dbReference type="EMBL" id="TMQ48868.1"/>
    </source>
</evidence>
<dbReference type="NCBIfam" id="TIGR00444">
    <property type="entry name" value="mazG"/>
    <property type="match status" value="1"/>
</dbReference>
<reference evidence="2 3" key="1">
    <citation type="journal article" date="2019" name="Nat. Microbiol.">
        <title>Mediterranean grassland soil C-N compound turnover is dependent on rainfall and depth, and is mediated by genomically divergent microorganisms.</title>
        <authorList>
            <person name="Diamond S."/>
            <person name="Andeer P.F."/>
            <person name="Li Z."/>
            <person name="Crits-Christoph A."/>
            <person name="Burstein D."/>
            <person name="Anantharaman K."/>
            <person name="Lane K.R."/>
            <person name="Thomas B.C."/>
            <person name="Pan C."/>
            <person name="Northen T.R."/>
            <person name="Banfield J.F."/>
        </authorList>
    </citation>
    <scope>NUCLEOTIDE SEQUENCE [LARGE SCALE GENOMIC DNA]</scope>
    <source>
        <strain evidence="2">WS_2</strain>
    </source>
</reference>
<dbReference type="CDD" id="cd11528">
    <property type="entry name" value="NTP-PPase_MazG_Nterm"/>
    <property type="match status" value="1"/>
</dbReference>
<dbReference type="Pfam" id="PF03819">
    <property type="entry name" value="MazG"/>
    <property type="match status" value="2"/>
</dbReference>
<dbReference type="GO" id="GO:0046076">
    <property type="term" value="P:dTTP catabolic process"/>
    <property type="evidence" value="ECO:0007669"/>
    <property type="project" value="TreeGrafter"/>
</dbReference>
<sequence>MSEREQKAFTDLVAVCRRLRGPDGCPWDKEQTLQTMTPYLTEEAVESAEAIASGDADHVAEELGDLAFLAIFCLELLGEQKGPGLADALERAAAKLIRRHPHVYGDTRLEGGDAAFRQWQEIKQSEKPGKSDASLLGEQPRGLPALIAAYRTQEKAGAVGFDWPETAGALAKVREELGEIERELSGDVTPALAREIGDLLFSVVNVARRLGVDPERELRAATHRFRDRFQHIERRLAERGTTPARATLSEMDALWDEAKARGDGALAGDPPVRPKEA</sequence>
<name>A0A538SBX4_UNCEI</name>
<protein>
    <submittedName>
        <fullName evidence="2">Nucleoside triphosphate pyrophosphohydrolase</fullName>
        <ecNumber evidence="2">3.6.1.9</ecNumber>
    </submittedName>
</protein>
<dbReference type="GO" id="GO:0006203">
    <property type="term" value="P:dGTP catabolic process"/>
    <property type="evidence" value="ECO:0007669"/>
    <property type="project" value="TreeGrafter"/>
</dbReference>
<dbReference type="InterPro" id="IPR048015">
    <property type="entry name" value="NTP-PPase_MazG-like_N"/>
</dbReference>
<dbReference type="EMBL" id="VBOS01000466">
    <property type="protein sequence ID" value="TMQ48868.1"/>
    <property type="molecule type" value="Genomic_DNA"/>
</dbReference>
<dbReference type="Proteomes" id="UP000317716">
    <property type="component" value="Unassembled WGS sequence"/>
</dbReference>